<proteinExistence type="predicted"/>
<organism evidence="1 2">
    <name type="scientific">Lactococcus garvieae</name>
    <dbReference type="NCBI Taxonomy" id="1363"/>
    <lineage>
        <taxon>Bacteria</taxon>
        <taxon>Bacillati</taxon>
        <taxon>Bacillota</taxon>
        <taxon>Bacilli</taxon>
        <taxon>Lactobacillales</taxon>
        <taxon>Streptococcaceae</taxon>
        <taxon>Lactococcus</taxon>
    </lineage>
</organism>
<dbReference type="AlphaFoldDB" id="A0A1I4J589"/>
<dbReference type="Proteomes" id="UP000181969">
    <property type="component" value="Unassembled WGS sequence"/>
</dbReference>
<sequence>MTYKQLPSKLYIDIEYIKEIMSLSKEAQYKCFLDIYQITDYKILKKTFLTVAKETTDKKIISDIKNWIKKNKKCFKVNS</sequence>
<dbReference type="RefSeq" id="WP_074752062.1">
    <property type="nucleotide sequence ID" value="NZ_FOTJ01000030.1"/>
</dbReference>
<gene>
    <name evidence="1" type="ORF">SAMN05216438_1306</name>
</gene>
<accession>A0A1I4J589</accession>
<evidence type="ECO:0000313" key="1">
    <source>
        <dbReference type="EMBL" id="SFL61353.1"/>
    </source>
</evidence>
<evidence type="ECO:0000313" key="2">
    <source>
        <dbReference type="Proteomes" id="UP000181969"/>
    </source>
</evidence>
<protein>
    <submittedName>
        <fullName evidence="1">Uncharacterized protein</fullName>
    </submittedName>
</protein>
<reference evidence="1 2" key="1">
    <citation type="submission" date="2016-10" db="EMBL/GenBank/DDBJ databases">
        <authorList>
            <person name="de Groot N.N."/>
        </authorList>
    </citation>
    <scope>NUCLEOTIDE SEQUENCE [LARGE SCALE GENOMIC DNA]</scope>
    <source>
        <strain evidence="1 2">M79</strain>
    </source>
</reference>
<name>A0A1I4J589_9LACT</name>
<dbReference type="EMBL" id="FOTJ01000030">
    <property type="protein sequence ID" value="SFL61353.1"/>
    <property type="molecule type" value="Genomic_DNA"/>
</dbReference>